<dbReference type="Proteomes" id="UP000824219">
    <property type="component" value="Linkage Group LG12"/>
</dbReference>
<evidence type="ECO:0000313" key="2">
    <source>
        <dbReference type="Proteomes" id="UP000824219"/>
    </source>
</evidence>
<dbReference type="EMBL" id="JAHKSW010000012">
    <property type="protein sequence ID" value="KAG7326030.1"/>
    <property type="molecule type" value="Genomic_DNA"/>
</dbReference>
<comment type="caution">
    <text evidence="1">The sequence shown here is derived from an EMBL/GenBank/DDBJ whole genome shotgun (WGS) entry which is preliminary data.</text>
</comment>
<keyword evidence="2" id="KW-1185">Reference proteome</keyword>
<organism evidence="1 2">
    <name type="scientific">Hemibagrus wyckioides</name>
    <dbReference type="NCBI Taxonomy" id="337641"/>
    <lineage>
        <taxon>Eukaryota</taxon>
        <taxon>Metazoa</taxon>
        <taxon>Chordata</taxon>
        <taxon>Craniata</taxon>
        <taxon>Vertebrata</taxon>
        <taxon>Euteleostomi</taxon>
        <taxon>Actinopterygii</taxon>
        <taxon>Neopterygii</taxon>
        <taxon>Teleostei</taxon>
        <taxon>Ostariophysi</taxon>
        <taxon>Siluriformes</taxon>
        <taxon>Bagridae</taxon>
        <taxon>Hemibagrus</taxon>
    </lineage>
</organism>
<name>A0A9D3SJI8_9TELE</name>
<proteinExistence type="predicted"/>
<protein>
    <submittedName>
        <fullName evidence="1">Uncharacterized protein</fullName>
    </submittedName>
</protein>
<gene>
    <name evidence="1" type="ORF">KOW79_010955</name>
</gene>
<evidence type="ECO:0000313" key="1">
    <source>
        <dbReference type="EMBL" id="KAG7326030.1"/>
    </source>
</evidence>
<accession>A0A9D3SJI8</accession>
<sequence>MNGGFQKKPLKEEEPEDEDYICGGTSISVVHVSPTEQQNGGFQKELIKEEEPDDDYLFCEQGMQNVVIQWKMFFVLPLKEYLKEQ</sequence>
<dbReference type="AlphaFoldDB" id="A0A9D3SJI8"/>
<reference evidence="1 2" key="1">
    <citation type="submission" date="2021-06" db="EMBL/GenBank/DDBJ databases">
        <title>Chromosome-level genome assembly of the red-tail catfish (Hemibagrus wyckioides).</title>
        <authorList>
            <person name="Shao F."/>
        </authorList>
    </citation>
    <scope>NUCLEOTIDE SEQUENCE [LARGE SCALE GENOMIC DNA]</scope>
    <source>
        <strain evidence="1">EC202008001</strain>
        <tissue evidence="1">Blood</tissue>
    </source>
</reference>